<dbReference type="AlphaFoldDB" id="A0AAD5T737"/>
<dbReference type="PANTHER" id="PTHR42964:SF1">
    <property type="entry name" value="POLYKETIDE BIOSYNTHESIS ENOYL-COA HYDRATASE PKSH-RELATED"/>
    <property type="match status" value="1"/>
</dbReference>
<evidence type="ECO:0000313" key="2">
    <source>
        <dbReference type="EMBL" id="KAJ3130761.1"/>
    </source>
</evidence>
<dbReference type="InterPro" id="IPR001753">
    <property type="entry name" value="Enoyl-CoA_hydra/iso"/>
</dbReference>
<sequence>MSVKSSITNNVCTLTLCNSSRANSLTSDMCSQLVVALDEVERNPVVRVVVLTGDGMDLSSASSAAATPPFDAALAVFDRVAKFPKPTIAKMNGPALGGGVGLLFCTDIRIALDSAFIQLAEVKRGLIPAIISLYIVPQLGPSLSRQYFLTGERVSANTLVNCGGHIAACVSSTENLEAKVNEFAQILVQGAPNAQATIKHMVQFISDSSNSEPEKFAHIKKVFNDMLVSKEATYGMYKLHFAIKKCILHVI</sequence>
<comment type="similarity">
    <text evidence="1">Belongs to the enoyl-CoA hydratase/isomerase family.</text>
</comment>
<evidence type="ECO:0000313" key="3">
    <source>
        <dbReference type="Proteomes" id="UP001211907"/>
    </source>
</evidence>
<comment type="caution">
    <text evidence="2">The sequence shown here is derived from an EMBL/GenBank/DDBJ whole genome shotgun (WGS) entry which is preliminary data.</text>
</comment>
<dbReference type="Pfam" id="PF00378">
    <property type="entry name" value="ECH_1"/>
    <property type="match status" value="1"/>
</dbReference>
<name>A0AAD5T737_9FUNG</name>
<keyword evidence="3" id="KW-1185">Reference proteome</keyword>
<dbReference type="CDD" id="cd06558">
    <property type="entry name" value="crotonase-like"/>
    <property type="match status" value="1"/>
</dbReference>
<proteinExistence type="inferred from homology"/>
<dbReference type="SUPFAM" id="SSF52096">
    <property type="entry name" value="ClpP/crotonase"/>
    <property type="match status" value="1"/>
</dbReference>
<organism evidence="2 3">
    <name type="scientific">Physocladia obscura</name>
    <dbReference type="NCBI Taxonomy" id="109957"/>
    <lineage>
        <taxon>Eukaryota</taxon>
        <taxon>Fungi</taxon>
        <taxon>Fungi incertae sedis</taxon>
        <taxon>Chytridiomycota</taxon>
        <taxon>Chytridiomycota incertae sedis</taxon>
        <taxon>Chytridiomycetes</taxon>
        <taxon>Chytridiales</taxon>
        <taxon>Chytriomycetaceae</taxon>
        <taxon>Physocladia</taxon>
    </lineage>
</organism>
<dbReference type="EMBL" id="JADGJH010000356">
    <property type="protein sequence ID" value="KAJ3130761.1"/>
    <property type="molecule type" value="Genomic_DNA"/>
</dbReference>
<protein>
    <submittedName>
        <fullName evidence="2">EnoyL-CoA hydratase</fullName>
    </submittedName>
</protein>
<reference evidence="2" key="1">
    <citation type="submission" date="2020-05" db="EMBL/GenBank/DDBJ databases">
        <title>Phylogenomic resolution of chytrid fungi.</title>
        <authorList>
            <person name="Stajich J.E."/>
            <person name="Amses K."/>
            <person name="Simmons R."/>
            <person name="Seto K."/>
            <person name="Myers J."/>
            <person name="Bonds A."/>
            <person name="Quandt C.A."/>
            <person name="Barry K."/>
            <person name="Liu P."/>
            <person name="Grigoriev I."/>
            <person name="Longcore J.E."/>
            <person name="James T.Y."/>
        </authorList>
    </citation>
    <scope>NUCLEOTIDE SEQUENCE</scope>
    <source>
        <strain evidence="2">JEL0513</strain>
    </source>
</reference>
<dbReference type="InterPro" id="IPR029045">
    <property type="entry name" value="ClpP/crotonase-like_dom_sf"/>
</dbReference>
<accession>A0AAD5T737</accession>
<dbReference type="PANTHER" id="PTHR42964">
    <property type="entry name" value="ENOYL-COA HYDRATASE"/>
    <property type="match status" value="1"/>
</dbReference>
<dbReference type="InterPro" id="IPR051683">
    <property type="entry name" value="Enoyl-CoA_Hydratase/Isomerase"/>
</dbReference>
<gene>
    <name evidence="2" type="primary">ECHA7</name>
    <name evidence="2" type="ORF">HK100_007535</name>
</gene>
<dbReference type="Proteomes" id="UP001211907">
    <property type="component" value="Unassembled WGS sequence"/>
</dbReference>
<evidence type="ECO:0000256" key="1">
    <source>
        <dbReference type="ARBA" id="ARBA00005254"/>
    </source>
</evidence>
<dbReference type="Gene3D" id="3.90.226.10">
    <property type="entry name" value="2-enoyl-CoA Hydratase, Chain A, domain 1"/>
    <property type="match status" value="1"/>
</dbReference>